<dbReference type="OrthoDB" id="14833at2759"/>
<dbReference type="GO" id="GO:0008142">
    <property type="term" value="F:oxysterol binding"/>
    <property type="evidence" value="ECO:0007669"/>
    <property type="project" value="TreeGrafter"/>
</dbReference>
<dbReference type="AlphaFoldDB" id="A0A9P0ENA2"/>
<dbReference type="EMBL" id="CABFOC020000045">
    <property type="protein sequence ID" value="CAH0053650.1"/>
    <property type="molecule type" value="Genomic_DNA"/>
</dbReference>
<dbReference type="SUPFAM" id="SSF144000">
    <property type="entry name" value="Oxysterol-binding protein-like"/>
    <property type="match status" value="1"/>
</dbReference>
<evidence type="ECO:0000256" key="2">
    <source>
        <dbReference type="RuleBase" id="RU003844"/>
    </source>
</evidence>
<sequence>MPFLGGGISQLRDFISFLGTVKGDLSNITAPPFILAPKSAIELPSIWASCHSLFLQPAREPDPTERALLVLKNYLCSLHYLVDQEGSAKKPLNPFLGELFLGSYLNPRLSASGTRFIAEQVSHHPPVTACFIHNKEFGISSTGFVAQETTFGFVEGVTVRQRGYAMIGDEKHGEKHLMTMPTLKIKGFSSGRTYVDLEGPCYISSSSGLLSTIDFKDSSMLGLGGRGRVTAELCRTSVDNQKEKILQVEGNVGGSFVVRDNMGRVTEEFHVDDMEVTPLSVKPIEEQSQWESRKAWDQVVAGIRQGDFEKVIRHKQALEDEQRKLRAEEVEDGTVWQTKFFWRCEKDEQALSLLQSIPDRAVSQFDPERTNGFWKVKGSA</sequence>
<gene>
    <name evidence="3" type="ORF">CSOL1703_00005526</name>
</gene>
<organism evidence="3 4">
    <name type="scientific">Clonostachys solani</name>
    <dbReference type="NCBI Taxonomy" id="160281"/>
    <lineage>
        <taxon>Eukaryota</taxon>
        <taxon>Fungi</taxon>
        <taxon>Dikarya</taxon>
        <taxon>Ascomycota</taxon>
        <taxon>Pezizomycotina</taxon>
        <taxon>Sordariomycetes</taxon>
        <taxon>Hypocreomycetidae</taxon>
        <taxon>Hypocreales</taxon>
        <taxon>Bionectriaceae</taxon>
        <taxon>Clonostachys</taxon>
    </lineage>
</organism>
<evidence type="ECO:0000313" key="3">
    <source>
        <dbReference type="EMBL" id="CAH0053650.1"/>
    </source>
</evidence>
<dbReference type="InterPro" id="IPR018494">
    <property type="entry name" value="Oxysterol-bd_CS"/>
</dbReference>
<keyword evidence="4" id="KW-1185">Reference proteome</keyword>
<dbReference type="Gene3D" id="1.10.287.2720">
    <property type="match status" value="1"/>
</dbReference>
<evidence type="ECO:0008006" key="5">
    <source>
        <dbReference type="Google" id="ProtNLM"/>
    </source>
</evidence>
<dbReference type="Gene3D" id="3.30.70.3490">
    <property type="match status" value="1"/>
</dbReference>
<dbReference type="PANTHER" id="PTHR10972">
    <property type="entry name" value="OXYSTEROL-BINDING PROTEIN-RELATED"/>
    <property type="match status" value="1"/>
</dbReference>
<dbReference type="PANTHER" id="PTHR10972:SF92">
    <property type="entry name" value="OXYSTEROL BINDING PROTEIN"/>
    <property type="match status" value="1"/>
</dbReference>
<reference evidence="3" key="1">
    <citation type="submission" date="2021-10" db="EMBL/GenBank/DDBJ databases">
        <authorList>
            <person name="Piombo E."/>
        </authorList>
    </citation>
    <scope>NUCLEOTIDE SEQUENCE</scope>
</reference>
<comment type="similarity">
    <text evidence="1 2">Belongs to the OSBP family.</text>
</comment>
<dbReference type="InterPro" id="IPR037239">
    <property type="entry name" value="OSBP_sf"/>
</dbReference>
<dbReference type="InterPro" id="IPR000648">
    <property type="entry name" value="Oxysterol-bd"/>
</dbReference>
<evidence type="ECO:0000256" key="1">
    <source>
        <dbReference type="ARBA" id="ARBA00008842"/>
    </source>
</evidence>
<proteinExistence type="inferred from homology"/>
<dbReference type="Proteomes" id="UP000775872">
    <property type="component" value="Unassembled WGS sequence"/>
</dbReference>
<dbReference type="GO" id="GO:0016020">
    <property type="term" value="C:membrane"/>
    <property type="evidence" value="ECO:0007669"/>
    <property type="project" value="TreeGrafter"/>
</dbReference>
<protein>
    <recommendedName>
        <fullName evidence="5">Oxysterol-binding protein</fullName>
    </recommendedName>
</protein>
<dbReference type="GO" id="GO:0005829">
    <property type="term" value="C:cytosol"/>
    <property type="evidence" value="ECO:0007669"/>
    <property type="project" value="TreeGrafter"/>
</dbReference>
<dbReference type="Pfam" id="PF01237">
    <property type="entry name" value="Oxysterol_BP"/>
    <property type="match status" value="1"/>
</dbReference>
<dbReference type="PROSITE" id="PS01013">
    <property type="entry name" value="OSBP"/>
    <property type="match status" value="1"/>
</dbReference>
<evidence type="ECO:0000313" key="4">
    <source>
        <dbReference type="Proteomes" id="UP000775872"/>
    </source>
</evidence>
<comment type="caution">
    <text evidence="3">The sequence shown here is derived from an EMBL/GenBank/DDBJ whole genome shotgun (WGS) entry which is preliminary data.</text>
</comment>
<dbReference type="Gene3D" id="2.40.160.120">
    <property type="match status" value="1"/>
</dbReference>
<name>A0A9P0ENA2_9HYPO</name>
<accession>A0A9P0ENA2</accession>